<dbReference type="Pfam" id="PF01061">
    <property type="entry name" value="ABC2_membrane"/>
    <property type="match status" value="1"/>
</dbReference>
<evidence type="ECO:0000256" key="1">
    <source>
        <dbReference type="ARBA" id="ARBA00004651"/>
    </source>
</evidence>
<evidence type="ECO:0000256" key="5">
    <source>
        <dbReference type="ARBA" id="ARBA00022597"/>
    </source>
</evidence>
<evidence type="ECO:0000259" key="12">
    <source>
        <dbReference type="PROSITE" id="PS51012"/>
    </source>
</evidence>
<dbReference type="PRINTS" id="PR00164">
    <property type="entry name" value="ABC2TRNSPORT"/>
</dbReference>
<keyword evidence="5" id="KW-0762">Sugar transport</keyword>
<comment type="similarity">
    <text evidence="2 11">Belongs to the ABC-2 integral membrane protein family.</text>
</comment>
<dbReference type="InterPro" id="IPR013525">
    <property type="entry name" value="ABC2_TM"/>
</dbReference>
<evidence type="ECO:0000256" key="6">
    <source>
        <dbReference type="ARBA" id="ARBA00022692"/>
    </source>
</evidence>
<gene>
    <name evidence="13" type="ORF">FHS72_003251</name>
</gene>
<evidence type="ECO:0000256" key="10">
    <source>
        <dbReference type="ARBA" id="ARBA00023136"/>
    </source>
</evidence>
<dbReference type="GO" id="GO:0140359">
    <property type="term" value="F:ABC-type transporter activity"/>
    <property type="evidence" value="ECO:0007669"/>
    <property type="project" value="InterPro"/>
</dbReference>
<feature type="transmembrane region" description="Helical" evidence="11">
    <location>
        <begin position="117"/>
        <end position="138"/>
    </location>
</feature>
<comment type="subcellular location">
    <subcellularLocation>
        <location evidence="11">Cell inner membrane</location>
        <topology evidence="11">Multi-pass membrane protein</topology>
    </subcellularLocation>
    <subcellularLocation>
        <location evidence="1">Cell membrane</location>
        <topology evidence="1">Multi-pass membrane protein</topology>
    </subcellularLocation>
</comment>
<proteinExistence type="inferred from homology"/>
<dbReference type="PANTHER" id="PTHR30413">
    <property type="entry name" value="INNER MEMBRANE TRANSPORT PERMEASE"/>
    <property type="match status" value="1"/>
</dbReference>
<reference evidence="13 14" key="1">
    <citation type="submission" date="2020-08" db="EMBL/GenBank/DDBJ databases">
        <title>Genomic Encyclopedia of Type Strains, Phase IV (KMG-IV): sequencing the most valuable type-strain genomes for metagenomic binning, comparative biology and taxonomic classification.</title>
        <authorList>
            <person name="Goeker M."/>
        </authorList>
    </citation>
    <scope>NUCLEOTIDE SEQUENCE [LARGE SCALE GENOMIC DNA]</scope>
    <source>
        <strain evidence="13 14">DSM 101064</strain>
    </source>
</reference>
<dbReference type="GO" id="GO:0015774">
    <property type="term" value="P:polysaccharide transport"/>
    <property type="evidence" value="ECO:0007669"/>
    <property type="project" value="UniProtKB-KW"/>
</dbReference>
<feature type="transmembrane region" description="Helical" evidence="11">
    <location>
        <begin position="38"/>
        <end position="60"/>
    </location>
</feature>
<keyword evidence="7" id="KW-0972">Capsule biogenesis/degradation</keyword>
<comment type="caution">
    <text evidence="13">The sequence shown here is derived from an EMBL/GenBank/DDBJ whole genome shotgun (WGS) entry which is preliminary data.</text>
</comment>
<protein>
    <recommendedName>
        <fullName evidence="11">Transport permease protein</fullName>
    </recommendedName>
</protein>
<keyword evidence="4 11" id="KW-1003">Cell membrane</keyword>
<evidence type="ECO:0000256" key="3">
    <source>
        <dbReference type="ARBA" id="ARBA00022448"/>
    </source>
</evidence>
<evidence type="ECO:0000256" key="2">
    <source>
        <dbReference type="ARBA" id="ARBA00007783"/>
    </source>
</evidence>
<dbReference type="Proteomes" id="UP000535415">
    <property type="component" value="Unassembled WGS sequence"/>
</dbReference>
<keyword evidence="10 11" id="KW-0472">Membrane</keyword>
<evidence type="ECO:0000256" key="8">
    <source>
        <dbReference type="ARBA" id="ARBA00022989"/>
    </source>
</evidence>
<feature type="transmembrane region" description="Helical" evidence="11">
    <location>
        <begin position="150"/>
        <end position="174"/>
    </location>
</feature>
<name>A0A7W9BN98_9RHOB</name>
<feature type="domain" description="ABC transmembrane type-2" evidence="12">
    <location>
        <begin position="37"/>
        <end position="258"/>
    </location>
</feature>
<evidence type="ECO:0000256" key="7">
    <source>
        <dbReference type="ARBA" id="ARBA00022903"/>
    </source>
</evidence>
<dbReference type="PANTHER" id="PTHR30413:SF10">
    <property type="entry name" value="CAPSULE POLYSACCHARIDE EXPORT INNER-MEMBRANE PROTEIN CTRC"/>
    <property type="match status" value="1"/>
</dbReference>
<dbReference type="InterPro" id="IPR047817">
    <property type="entry name" value="ABC2_TM_bact-type"/>
</dbReference>
<feature type="transmembrane region" description="Helical" evidence="11">
    <location>
        <begin position="72"/>
        <end position="97"/>
    </location>
</feature>
<dbReference type="InterPro" id="IPR000412">
    <property type="entry name" value="ABC_2_transport"/>
</dbReference>
<keyword evidence="6 11" id="KW-0812">Transmembrane</keyword>
<dbReference type="PROSITE" id="PS51012">
    <property type="entry name" value="ABC_TM2"/>
    <property type="match status" value="1"/>
</dbReference>
<evidence type="ECO:0000313" key="13">
    <source>
        <dbReference type="EMBL" id="MBB5723606.1"/>
    </source>
</evidence>
<keyword evidence="14" id="KW-1185">Reference proteome</keyword>
<dbReference type="GO" id="GO:0043190">
    <property type="term" value="C:ATP-binding cassette (ABC) transporter complex"/>
    <property type="evidence" value="ECO:0007669"/>
    <property type="project" value="InterPro"/>
</dbReference>
<evidence type="ECO:0000256" key="9">
    <source>
        <dbReference type="ARBA" id="ARBA00023047"/>
    </source>
</evidence>
<organism evidence="13 14">
    <name type="scientific">Yoonia ponticola</name>
    <dbReference type="NCBI Taxonomy" id="1524255"/>
    <lineage>
        <taxon>Bacteria</taxon>
        <taxon>Pseudomonadati</taxon>
        <taxon>Pseudomonadota</taxon>
        <taxon>Alphaproteobacteria</taxon>
        <taxon>Rhodobacterales</taxon>
        <taxon>Paracoccaceae</taxon>
        <taxon>Yoonia</taxon>
    </lineage>
</organism>
<evidence type="ECO:0000256" key="11">
    <source>
        <dbReference type="RuleBase" id="RU361157"/>
    </source>
</evidence>
<sequence length="265" mass="29677">MSNSTPTRGDMPALTPLRSILALMLREMGSTYGDSPGGYVWAILQPIGMIAILTVGFSLIIKSPALGTSFILFYATGFLTYSMFNQLMRAVLAALKYSKAMLAYPRVIWLDAILARFLLNALTFLTVFCIVITGVLVFDDTRTVITIQPIIVGLMICMFSGLGVGMINCLLIGLFPVWEVIWKILTRPLFIASGVIFIYEDMPRMVQDILWWNPVLHATGLVRTGFYPNYHASYVSLTYCFAFSMILIAFALLMLWNKHAKILNR</sequence>
<keyword evidence="9" id="KW-0625">Polysaccharide transport</keyword>
<feature type="transmembrane region" description="Helical" evidence="11">
    <location>
        <begin position="236"/>
        <end position="256"/>
    </location>
</feature>
<dbReference type="RefSeq" id="WP_246414820.1">
    <property type="nucleotide sequence ID" value="NZ_JACIJM010000012.1"/>
</dbReference>
<dbReference type="AlphaFoldDB" id="A0A7W9BN98"/>
<dbReference type="GO" id="GO:0015920">
    <property type="term" value="P:lipopolysaccharide transport"/>
    <property type="evidence" value="ECO:0007669"/>
    <property type="project" value="TreeGrafter"/>
</dbReference>
<keyword evidence="8 11" id="KW-1133">Transmembrane helix</keyword>
<keyword evidence="3 11" id="KW-0813">Transport</keyword>
<evidence type="ECO:0000313" key="14">
    <source>
        <dbReference type="Proteomes" id="UP000535415"/>
    </source>
</evidence>
<feature type="transmembrane region" description="Helical" evidence="11">
    <location>
        <begin position="180"/>
        <end position="199"/>
    </location>
</feature>
<accession>A0A7W9BN98</accession>
<evidence type="ECO:0000256" key="4">
    <source>
        <dbReference type="ARBA" id="ARBA00022475"/>
    </source>
</evidence>
<dbReference type="EMBL" id="JACIJM010000012">
    <property type="protein sequence ID" value="MBB5723606.1"/>
    <property type="molecule type" value="Genomic_DNA"/>
</dbReference>